<reference evidence="2" key="1">
    <citation type="submission" date="2021-01" db="EMBL/GenBank/DDBJ databases">
        <authorList>
            <person name="Corre E."/>
            <person name="Pelletier E."/>
            <person name="Niang G."/>
            <person name="Scheremetjew M."/>
            <person name="Finn R."/>
            <person name="Kale V."/>
            <person name="Holt S."/>
            <person name="Cochrane G."/>
            <person name="Meng A."/>
            <person name="Brown T."/>
            <person name="Cohen L."/>
        </authorList>
    </citation>
    <scope>NUCLEOTIDE SEQUENCE</scope>
    <source>
        <strain evidence="2">CCMP2084</strain>
    </source>
</reference>
<dbReference type="AlphaFoldDB" id="A0A7S2U938"/>
<dbReference type="InterPro" id="IPR008775">
    <property type="entry name" value="Phytyl_CoA_dOase-like"/>
</dbReference>
<sequence length="172" mass="19304">MATQGETCPSSGHELNNDAFRIKAAQILSQLESDADEHHAGPQRSWVKGEILRPIPTQDAPQYTQSDNSSKRSKSFDQNGFILVKNFVGEREVADMKEQMETLADTQWDPLKKTVAFRTDEKQIDTQGSDDYFLESASRVHYFAENDALNEDGSLKEEYKSNKTGALNKAVT</sequence>
<gene>
    <name evidence="2" type="ORF">ASEP1449_LOCUS2082</name>
</gene>
<feature type="compositionally biased region" description="Polar residues" evidence="1">
    <location>
        <begin position="59"/>
        <end position="68"/>
    </location>
</feature>
<dbReference type="Pfam" id="PF05721">
    <property type="entry name" value="PhyH"/>
    <property type="match status" value="1"/>
</dbReference>
<feature type="region of interest" description="Disordered" evidence="1">
    <location>
        <begin position="31"/>
        <end position="75"/>
    </location>
</feature>
<proteinExistence type="predicted"/>
<accession>A0A7S2U938</accession>
<dbReference type="EMBL" id="HBHQ01003190">
    <property type="protein sequence ID" value="CAD9810259.1"/>
    <property type="molecule type" value="Transcribed_RNA"/>
</dbReference>
<evidence type="ECO:0000313" key="2">
    <source>
        <dbReference type="EMBL" id="CAD9810259.1"/>
    </source>
</evidence>
<evidence type="ECO:0000256" key="1">
    <source>
        <dbReference type="SAM" id="MobiDB-lite"/>
    </source>
</evidence>
<organism evidence="2">
    <name type="scientific">Attheya septentrionalis</name>
    <dbReference type="NCBI Taxonomy" id="420275"/>
    <lineage>
        <taxon>Eukaryota</taxon>
        <taxon>Sar</taxon>
        <taxon>Stramenopiles</taxon>
        <taxon>Ochrophyta</taxon>
        <taxon>Bacillariophyta</taxon>
        <taxon>Coscinodiscophyceae</taxon>
        <taxon>Chaetocerotophycidae</taxon>
        <taxon>Chaetocerotales</taxon>
        <taxon>Attheyaceae</taxon>
        <taxon>Attheya</taxon>
    </lineage>
</organism>
<protein>
    <submittedName>
        <fullName evidence="2">Uncharacterized protein</fullName>
    </submittedName>
</protein>
<dbReference type="SUPFAM" id="SSF51197">
    <property type="entry name" value="Clavaminate synthase-like"/>
    <property type="match status" value="1"/>
</dbReference>
<name>A0A7S2U938_9STRA</name>
<dbReference type="Gene3D" id="2.60.120.620">
    <property type="entry name" value="q2cbj1_9rhob like domain"/>
    <property type="match status" value="1"/>
</dbReference>